<dbReference type="PANTHER" id="PTHR41252">
    <property type="entry name" value="BLR2505 PROTEIN"/>
    <property type="match status" value="1"/>
</dbReference>
<evidence type="ECO:0000313" key="4">
    <source>
        <dbReference type="EMBL" id="VFR88320.1"/>
    </source>
</evidence>
<sequence length="292" mass="32256">MSDPSAARIETVRDYFRKVDAKDPALLDLFTEDVEFFFPKFGPARGKAALARFAERIAQDAATLTHDIDGLVFTVDGDRIAVEGHEWGVTADGRSWPDGEVSQGRFANVFEFDGPLIRRTSIYVDPDVTSEDGRRVALYRGNPPTAKPREIAARYFERWAAFWAASDDPRALADILELFALDVDFDIPGNLEAVPWIGPRRDREAVGAFHRELAAQIEPVRFEVRKILGDDEAAVAVGELASKVKATGRLIESPFAFVLTVRDGSIVRYRMLEDSYAVATAASVGVHQDAPA</sequence>
<dbReference type="EMBL" id="CAADIN010000010">
    <property type="protein sequence ID" value="VFR85155.1"/>
    <property type="molecule type" value="Genomic_DNA"/>
</dbReference>
<evidence type="ECO:0000313" key="5">
    <source>
        <dbReference type="EMBL" id="VFR95021.1"/>
    </source>
</evidence>
<dbReference type="PANTHER" id="PTHR41252:SF1">
    <property type="entry name" value="BLR2505 PROTEIN"/>
    <property type="match status" value="1"/>
</dbReference>
<feature type="domain" description="SnoaL-like" evidence="1">
    <location>
        <begin position="157"/>
        <end position="269"/>
    </location>
</feature>
<gene>
    <name evidence="2" type="ORF">AMP9_4004</name>
    <name evidence="4" type="ORF">ISE1_3756</name>
    <name evidence="3" type="ORF">ISE2_3737</name>
    <name evidence="5" type="ORF">RAN3_4457</name>
</gene>
<organism evidence="3">
    <name type="scientific">plant metagenome</name>
    <dbReference type="NCBI Taxonomy" id="1297885"/>
    <lineage>
        <taxon>unclassified sequences</taxon>
        <taxon>metagenomes</taxon>
        <taxon>organismal metagenomes</taxon>
    </lineage>
</organism>
<dbReference type="SUPFAM" id="SSF54427">
    <property type="entry name" value="NTF2-like"/>
    <property type="match status" value="2"/>
</dbReference>
<proteinExistence type="predicted"/>
<feature type="domain" description="SnoaL-like" evidence="1">
    <location>
        <begin position="12"/>
        <end position="119"/>
    </location>
</feature>
<evidence type="ECO:0000259" key="1">
    <source>
        <dbReference type="Pfam" id="PF12680"/>
    </source>
</evidence>
<dbReference type="AlphaFoldDB" id="A0A484UES0"/>
<protein>
    <recommendedName>
        <fullName evidence="1">SnoaL-like domain-containing protein</fullName>
    </recommendedName>
</protein>
<reference evidence="3" key="1">
    <citation type="submission" date="2019-03" db="EMBL/GenBank/DDBJ databases">
        <authorList>
            <person name="Danneels B."/>
        </authorList>
    </citation>
    <scope>NUCLEOTIDE SEQUENCE</scope>
</reference>
<dbReference type="EMBL" id="CAADHY010000015">
    <property type="protein sequence ID" value="VFR21492.1"/>
    <property type="molecule type" value="Genomic_DNA"/>
</dbReference>
<dbReference type="EMBL" id="CAADIM010000029">
    <property type="protein sequence ID" value="VFR88320.1"/>
    <property type="molecule type" value="Genomic_DNA"/>
</dbReference>
<dbReference type="EMBL" id="CAADIO010000041">
    <property type="protein sequence ID" value="VFR95021.1"/>
    <property type="molecule type" value="Genomic_DNA"/>
</dbReference>
<evidence type="ECO:0000313" key="2">
    <source>
        <dbReference type="EMBL" id="VFR21492.1"/>
    </source>
</evidence>
<accession>A0A484UES0</accession>
<dbReference type="InterPro" id="IPR037401">
    <property type="entry name" value="SnoaL-like"/>
</dbReference>
<evidence type="ECO:0000313" key="3">
    <source>
        <dbReference type="EMBL" id="VFR85155.1"/>
    </source>
</evidence>
<dbReference type="Gene3D" id="3.10.450.50">
    <property type="match status" value="2"/>
</dbReference>
<dbReference type="Pfam" id="PF12680">
    <property type="entry name" value="SnoaL_2"/>
    <property type="match status" value="2"/>
</dbReference>
<dbReference type="InterPro" id="IPR032710">
    <property type="entry name" value="NTF2-like_dom_sf"/>
</dbReference>
<name>A0A484UES0_9ZZZZ</name>